<dbReference type="AlphaFoldDB" id="A0A2N9FRM6"/>
<evidence type="ECO:0000256" key="1">
    <source>
        <dbReference type="SAM" id="Coils"/>
    </source>
</evidence>
<keyword evidence="1" id="KW-0175">Coiled coil</keyword>
<gene>
    <name evidence="3" type="ORF">FSB_LOCUS17667</name>
</gene>
<feature type="coiled-coil region" evidence="1">
    <location>
        <begin position="99"/>
        <end position="126"/>
    </location>
</feature>
<dbReference type="EMBL" id="OIVN01001096">
    <property type="protein sequence ID" value="SPC89785.1"/>
    <property type="molecule type" value="Genomic_DNA"/>
</dbReference>
<feature type="compositionally biased region" description="Basic and acidic residues" evidence="2">
    <location>
        <begin position="48"/>
        <end position="69"/>
    </location>
</feature>
<organism evidence="3">
    <name type="scientific">Fagus sylvatica</name>
    <name type="common">Beechnut</name>
    <dbReference type="NCBI Taxonomy" id="28930"/>
    <lineage>
        <taxon>Eukaryota</taxon>
        <taxon>Viridiplantae</taxon>
        <taxon>Streptophyta</taxon>
        <taxon>Embryophyta</taxon>
        <taxon>Tracheophyta</taxon>
        <taxon>Spermatophyta</taxon>
        <taxon>Magnoliopsida</taxon>
        <taxon>eudicotyledons</taxon>
        <taxon>Gunneridae</taxon>
        <taxon>Pentapetalae</taxon>
        <taxon>rosids</taxon>
        <taxon>fabids</taxon>
        <taxon>Fagales</taxon>
        <taxon>Fagaceae</taxon>
        <taxon>Fagus</taxon>
    </lineage>
</organism>
<feature type="compositionally biased region" description="Basic and acidic residues" evidence="2">
    <location>
        <begin position="18"/>
        <end position="27"/>
    </location>
</feature>
<accession>A0A2N9FRM6</accession>
<feature type="coiled-coil region" evidence="1">
    <location>
        <begin position="250"/>
        <end position="281"/>
    </location>
</feature>
<evidence type="ECO:0000256" key="2">
    <source>
        <dbReference type="SAM" id="MobiDB-lite"/>
    </source>
</evidence>
<proteinExistence type="predicted"/>
<feature type="region of interest" description="Disordered" evidence="2">
    <location>
        <begin position="1"/>
        <end position="82"/>
    </location>
</feature>
<sequence length="281" mass="32202">MRVKQSVAKQLKSVKRQPKLDKTEEKQTPSQGKRKLVLASSDSDQEEQLERRSKKEKKEEGRGKEKKENPQPVKKTTSSCKQVFTRRNKGMVIKDFPVEKDLATQLAQANQVIASQRQEITFLSQKAHQDAIAITTEEIPIHLSFAEKKKKIVVEKERSVKIKPEVENDEITPSTSIPKVEEVILDQLEADNDTPTLPEPDIEIIEPTMEAVEQSSAIILATIIHICTTIENEKEIQTIQQGCDEKKATKSEFQQEFEQTLKKYEETKQEISRIKKELQKL</sequence>
<evidence type="ECO:0000313" key="3">
    <source>
        <dbReference type="EMBL" id="SPC89785.1"/>
    </source>
</evidence>
<name>A0A2N9FRM6_FAGSY</name>
<protein>
    <submittedName>
        <fullName evidence="3">Uncharacterized protein</fullName>
    </submittedName>
</protein>
<reference evidence="3" key="1">
    <citation type="submission" date="2018-02" db="EMBL/GenBank/DDBJ databases">
        <authorList>
            <person name="Cohen D.B."/>
            <person name="Kent A.D."/>
        </authorList>
    </citation>
    <scope>NUCLEOTIDE SEQUENCE</scope>
</reference>